<organism evidence="1 2">
    <name type="scientific">Vitis vinifera</name>
    <name type="common">Grape</name>
    <dbReference type="NCBI Taxonomy" id="29760"/>
    <lineage>
        <taxon>Eukaryota</taxon>
        <taxon>Viridiplantae</taxon>
        <taxon>Streptophyta</taxon>
        <taxon>Embryophyta</taxon>
        <taxon>Tracheophyta</taxon>
        <taxon>Spermatophyta</taxon>
        <taxon>Magnoliopsida</taxon>
        <taxon>eudicotyledons</taxon>
        <taxon>Gunneridae</taxon>
        <taxon>Pentapetalae</taxon>
        <taxon>rosids</taxon>
        <taxon>Vitales</taxon>
        <taxon>Vitaceae</taxon>
        <taxon>Viteae</taxon>
        <taxon>Vitis</taxon>
    </lineage>
</organism>
<protein>
    <submittedName>
        <fullName evidence="1">Uncharacterized protein</fullName>
    </submittedName>
</protein>
<dbReference type="AlphaFoldDB" id="A0A438IPL7"/>
<reference evidence="1 2" key="1">
    <citation type="journal article" date="2018" name="PLoS Genet.">
        <title>Population sequencing reveals clonal diversity and ancestral inbreeding in the grapevine cultivar Chardonnay.</title>
        <authorList>
            <person name="Roach M.J."/>
            <person name="Johnson D.L."/>
            <person name="Bohlmann J."/>
            <person name="van Vuuren H.J."/>
            <person name="Jones S.J."/>
            <person name="Pretorius I.S."/>
            <person name="Schmidt S.A."/>
            <person name="Borneman A.R."/>
        </authorList>
    </citation>
    <scope>NUCLEOTIDE SEQUENCE [LARGE SCALE GENOMIC DNA]</scope>
    <source>
        <strain evidence="2">cv. Chardonnay</strain>
        <tissue evidence="1">Leaf</tissue>
    </source>
</reference>
<accession>A0A438IPL7</accession>
<evidence type="ECO:0000313" key="1">
    <source>
        <dbReference type="EMBL" id="RVW98660.1"/>
    </source>
</evidence>
<dbReference type="Proteomes" id="UP000288805">
    <property type="component" value="Unassembled WGS sequence"/>
</dbReference>
<proteinExistence type="predicted"/>
<comment type="caution">
    <text evidence="1">The sequence shown here is derived from an EMBL/GenBank/DDBJ whole genome shotgun (WGS) entry which is preliminary data.</text>
</comment>
<evidence type="ECO:0000313" key="2">
    <source>
        <dbReference type="Proteomes" id="UP000288805"/>
    </source>
</evidence>
<dbReference type="EMBL" id="QGNW01000092">
    <property type="protein sequence ID" value="RVW98660.1"/>
    <property type="molecule type" value="Genomic_DNA"/>
</dbReference>
<sequence>MSCSLVRSLGVGRFLEWGALDSRGMAGGVGVWPVVGRFKGRFQGGVGDNQGIVAGSVVHRGDFNVIRFMGERNMYFKTVFSNERFSEIMEDLELRDLPLQGGLSCGGFKVFYLDLFLTTAQFCWTVEERRRAFPLQKDSALKEMMFWDSIEMDRVLYAEEQNLRKQALGGV</sequence>
<name>A0A438IPL7_VITVI</name>
<gene>
    <name evidence="1" type="ORF">CK203_032243</name>
</gene>